<feature type="transmembrane region" description="Helical" evidence="6">
    <location>
        <begin position="21"/>
        <end position="40"/>
    </location>
</feature>
<proteinExistence type="predicted"/>
<comment type="subcellular location">
    <subcellularLocation>
        <location evidence="1">Cell membrane</location>
        <topology evidence="1">Multi-pass membrane protein</topology>
    </subcellularLocation>
</comment>
<gene>
    <name evidence="7" type="ORF">SAMN05421813_12258</name>
</gene>
<evidence type="ECO:0000256" key="4">
    <source>
        <dbReference type="ARBA" id="ARBA00022989"/>
    </source>
</evidence>
<reference evidence="8" key="1">
    <citation type="submission" date="2016-10" db="EMBL/GenBank/DDBJ databases">
        <authorList>
            <person name="Varghese N."/>
            <person name="Submissions S."/>
        </authorList>
    </citation>
    <scope>NUCLEOTIDE SEQUENCE [LARGE SCALE GENOMIC DNA]</scope>
    <source>
        <strain evidence="8">DSM 24536</strain>
    </source>
</reference>
<accession>A0A1G9VVS0</accession>
<keyword evidence="4 6" id="KW-1133">Transmembrane helix</keyword>
<dbReference type="PANTHER" id="PTHR30250">
    <property type="entry name" value="PST FAMILY PREDICTED COLANIC ACID TRANSPORTER"/>
    <property type="match status" value="1"/>
</dbReference>
<feature type="transmembrane region" description="Helical" evidence="6">
    <location>
        <begin position="152"/>
        <end position="177"/>
    </location>
</feature>
<dbReference type="RefSeq" id="WP_090705834.1">
    <property type="nucleotide sequence ID" value="NZ_FNHH01000022.1"/>
</dbReference>
<dbReference type="CDD" id="cd13128">
    <property type="entry name" value="MATE_Wzx_like"/>
    <property type="match status" value="1"/>
</dbReference>
<feature type="transmembrane region" description="Helical" evidence="6">
    <location>
        <begin position="46"/>
        <end position="64"/>
    </location>
</feature>
<dbReference type="EMBL" id="FNHH01000022">
    <property type="protein sequence ID" value="SDM76071.1"/>
    <property type="molecule type" value="Genomic_DNA"/>
</dbReference>
<dbReference type="OrthoDB" id="650636at2"/>
<evidence type="ECO:0000256" key="2">
    <source>
        <dbReference type="ARBA" id="ARBA00022475"/>
    </source>
</evidence>
<protein>
    <submittedName>
        <fullName evidence="7">Membrane protein involved in the export of O-antigen and teichoic acid</fullName>
    </submittedName>
</protein>
<evidence type="ECO:0000313" key="8">
    <source>
        <dbReference type="Proteomes" id="UP000199226"/>
    </source>
</evidence>
<evidence type="ECO:0000256" key="5">
    <source>
        <dbReference type="ARBA" id="ARBA00023136"/>
    </source>
</evidence>
<evidence type="ECO:0000313" key="7">
    <source>
        <dbReference type="EMBL" id="SDM76071.1"/>
    </source>
</evidence>
<keyword evidence="5 6" id="KW-0472">Membrane</keyword>
<feature type="transmembrane region" description="Helical" evidence="6">
    <location>
        <begin position="304"/>
        <end position="328"/>
    </location>
</feature>
<evidence type="ECO:0000256" key="6">
    <source>
        <dbReference type="SAM" id="Phobius"/>
    </source>
</evidence>
<keyword evidence="3 6" id="KW-0812">Transmembrane</keyword>
<dbReference type="InterPro" id="IPR050833">
    <property type="entry name" value="Poly_Biosynth_Transport"/>
</dbReference>
<evidence type="ECO:0000256" key="3">
    <source>
        <dbReference type="ARBA" id="ARBA00022692"/>
    </source>
</evidence>
<keyword evidence="8" id="KW-1185">Reference proteome</keyword>
<feature type="transmembrane region" description="Helical" evidence="6">
    <location>
        <begin position="366"/>
        <end position="386"/>
    </location>
</feature>
<name>A0A1G9VVS0_9SPHI</name>
<feature type="transmembrane region" description="Helical" evidence="6">
    <location>
        <begin position="183"/>
        <end position="201"/>
    </location>
</feature>
<keyword evidence="2" id="KW-1003">Cell membrane</keyword>
<dbReference type="STRING" id="990371.SAMN05421813_12258"/>
<feature type="transmembrane region" description="Helical" evidence="6">
    <location>
        <begin position="122"/>
        <end position="143"/>
    </location>
</feature>
<feature type="transmembrane region" description="Helical" evidence="6">
    <location>
        <begin position="334"/>
        <end position="354"/>
    </location>
</feature>
<feature type="transmembrane region" description="Helical" evidence="6">
    <location>
        <begin position="84"/>
        <end position="110"/>
    </location>
</feature>
<dbReference type="AlphaFoldDB" id="A0A1G9VVS0"/>
<dbReference type="PANTHER" id="PTHR30250:SF11">
    <property type="entry name" value="O-ANTIGEN TRANSPORTER-RELATED"/>
    <property type="match status" value="1"/>
</dbReference>
<dbReference type="GO" id="GO:0005886">
    <property type="term" value="C:plasma membrane"/>
    <property type="evidence" value="ECO:0007669"/>
    <property type="project" value="UniProtKB-SubCell"/>
</dbReference>
<dbReference type="Proteomes" id="UP000199226">
    <property type="component" value="Unassembled WGS sequence"/>
</dbReference>
<sequence length="443" mass="49997">MKIFNKDLYWIRSGFFTLLQNLSGVFFSIGSFFILVRILGPNDYGVWVLFMVTVTILETVRGGLIQNALIKYLASEENTEHPRIISASFTISAILTLICILLNLGFAHILSALWKAPELIPIFNMYCFTFIISGVLTQFNCILQANLKFKSIFVSSFIMQFSFFAYVLACFIFNFNIRLIDLIHLQMFNYTISAFIAYFQVRTYLSISYSLCVDWIKKLFHYGKYAFGTSVSAILSVTVDQMMLGAILSPVQAGAFNVAVRLTNLLDIPTNAVAVIVFPQSAKRIVTEGKEGIKYLYEKSVGTLIALLIPGIILLYLFSGIVVNLIAGDNYKDAIPLLHITLLYCLFTPYGRQFGNILDSIGKTRLTFLVVLLVTSINIGLNYLFITRFGVLGAAYATLAAHIIGFFIGQSILKKELNVSVRNTLIFAWQFYPEFYQKYIKKN</sequence>
<organism evidence="7 8">
    <name type="scientific">Daejeonella rubra</name>
    <dbReference type="NCBI Taxonomy" id="990371"/>
    <lineage>
        <taxon>Bacteria</taxon>
        <taxon>Pseudomonadati</taxon>
        <taxon>Bacteroidota</taxon>
        <taxon>Sphingobacteriia</taxon>
        <taxon>Sphingobacteriales</taxon>
        <taxon>Sphingobacteriaceae</taxon>
        <taxon>Daejeonella</taxon>
    </lineage>
</organism>
<evidence type="ECO:0000256" key="1">
    <source>
        <dbReference type="ARBA" id="ARBA00004651"/>
    </source>
</evidence>
<dbReference type="Pfam" id="PF13440">
    <property type="entry name" value="Polysacc_synt_3"/>
    <property type="match status" value="1"/>
</dbReference>
<feature type="transmembrane region" description="Helical" evidence="6">
    <location>
        <begin position="392"/>
        <end position="413"/>
    </location>
</feature>